<keyword evidence="2" id="KW-0472">Membrane</keyword>
<reference evidence="3" key="1">
    <citation type="submission" date="2021-05" db="EMBL/GenBank/DDBJ databases">
        <title>Energy efficiency and biological interactions define the core microbiome of deep oligotrophic groundwater.</title>
        <authorList>
            <person name="Mehrshad M."/>
            <person name="Lopez-Fernandez M."/>
            <person name="Bell E."/>
            <person name="Bernier-Latmani R."/>
            <person name="Bertilsson S."/>
            <person name="Dopson M."/>
        </authorList>
    </citation>
    <scope>NUCLEOTIDE SEQUENCE</scope>
    <source>
        <strain evidence="3">Modern_marine.mb.64</strain>
    </source>
</reference>
<keyword evidence="1" id="KW-0175">Coiled coil</keyword>
<keyword evidence="2" id="KW-0812">Transmembrane</keyword>
<feature type="coiled-coil region" evidence="1">
    <location>
        <begin position="32"/>
        <end position="59"/>
    </location>
</feature>
<protein>
    <submittedName>
        <fullName evidence="3">Uncharacterized protein</fullName>
    </submittedName>
</protein>
<dbReference type="EMBL" id="JAHJDP010000058">
    <property type="protein sequence ID" value="MBU2691376.1"/>
    <property type="molecule type" value="Genomic_DNA"/>
</dbReference>
<comment type="caution">
    <text evidence="3">The sequence shown here is derived from an EMBL/GenBank/DDBJ whole genome shotgun (WGS) entry which is preliminary data.</text>
</comment>
<keyword evidence="2" id="KW-1133">Transmembrane helix</keyword>
<evidence type="ECO:0000313" key="3">
    <source>
        <dbReference type="EMBL" id="MBU2691376.1"/>
    </source>
</evidence>
<sequence>MSSSALGSLIIAAAILVVSFIFMQIWIREKHRDRVRREKETEDESLRRYEERIAAEEESLRQNAGAGTGGYIVVDLPDDQKAIFHDLLKGFEEYARLRGYRVTFSADSTIENKMAFKFNLSDSGTVVGANRVREDLKEYLERVVKGGDFDDLPIITSIEEHDLVVTILKNRITFLKANYDIEKTRRCIMKAFCIEQTRCPYCHNRIF</sequence>
<proteinExistence type="predicted"/>
<dbReference type="Proteomes" id="UP000777784">
    <property type="component" value="Unassembled WGS sequence"/>
</dbReference>
<gene>
    <name evidence="3" type="ORF">KJ970_10665</name>
</gene>
<organism evidence="3 4">
    <name type="scientific">Eiseniibacteriota bacterium</name>
    <dbReference type="NCBI Taxonomy" id="2212470"/>
    <lineage>
        <taxon>Bacteria</taxon>
        <taxon>Candidatus Eiseniibacteriota</taxon>
    </lineage>
</organism>
<evidence type="ECO:0000256" key="1">
    <source>
        <dbReference type="SAM" id="Coils"/>
    </source>
</evidence>
<name>A0A948W790_UNCEI</name>
<evidence type="ECO:0000313" key="4">
    <source>
        <dbReference type="Proteomes" id="UP000777784"/>
    </source>
</evidence>
<feature type="transmembrane region" description="Helical" evidence="2">
    <location>
        <begin position="6"/>
        <end position="27"/>
    </location>
</feature>
<accession>A0A948W790</accession>
<evidence type="ECO:0000256" key="2">
    <source>
        <dbReference type="SAM" id="Phobius"/>
    </source>
</evidence>
<dbReference type="AlphaFoldDB" id="A0A948W790"/>